<dbReference type="GO" id="GO:0007165">
    <property type="term" value="P:signal transduction"/>
    <property type="evidence" value="ECO:0007669"/>
    <property type="project" value="InterPro"/>
</dbReference>
<dbReference type="Proteomes" id="UP001210925">
    <property type="component" value="Unassembled WGS sequence"/>
</dbReference>
<proteinExistence type="predicted"/>
<evidence type="ECO:0000313" key="3">
    <source>
        <dbReference type="EMBL" id="KAJ3260769.1"/>
    </source>
</evidence>
<name>A0AAD5UKV7_9FUNG</name>
<reference evidence="3" key="1">
    <citation type="submission" date="2020-05" db="EMBL/GenBank/DDBJ databases">
        <title>Phylogenomic resolution of chytrid fungi.</title>
        <authorList>
            <person name="Stajich J.E."/>
            <person name="Amses K."/>
            <person name="Simmons R."/>
            <person name="Seto K."/>
            <person name="Myers J."/>
            <person name="Bonds A."/>
            <person name="Quandt C.A."/>
            <person name="Barry K."/>
            <person name="Liu P."/>
            <person name="Grigoriev I."/>
            <person name="Longcore J.E."/>
            <person name="James T.Y."/>
        </authorList>
    </citation>
    <scope>NUCLEOTIDE SEQUENCE</scope>
    <source>
        <strain evidence="3">PLAUS21</strain>
    </source>
</reference>
<dbReference type="PROSITE" id="PS50238">
    <property type="entry name" value="RHOGAP"/>
    <property type="match status" value="1"/>
</dbReference>
<accession>A0AAD5UKV7</accession>
<dbReference type="PANTHER" id="PTHR23176">
    <property type="entry name" value="RHO/RAC/CDC GTPASE-ACTIVATING PROTEIN"/>
    <property type="match status" value="1"/>
</dbReference>
<dbReference type="SMART" id="SM00324">
    <property type="entry name" value="RhoGAP"/>
    <property type="match status" value="1"/>
</dbReference>
<dbReference type="InterPro" id="IPR050729">
    <property type="entry name" value="Rho-GAP"/>
</dbReference>
<dbReference type="GO" id="GO:0005096">
    <property type="term" value="F:GTPase activator activity"/>
    <property type="evidence" value="ECO:0007669"/>
    <property type="project" value="UniProtKB-KW"/>
</dbReference>
<dbReference type="Gene3D" id="1.10.555.10">
    <property type="entry name" value="Rho GTPase activation protein"/>
    <property type="match status" value="1"/>
</dbReference>
<gene>
    <name evidence="3" type="ORF">HK103_007332</name>
</gene>
<dbReference type="CDD" id="cd00159">
    <property type="entry name" value="RhoGAP"/>
    <property type="match status" value="1"/>
</dbReference>
<comment type="caution">
    <text evidence="3">The sequence shown here is derived from an EMBL/GenBank/DDBJ whole genome shotgun (WGS) entry which is preliminary data.</text>
</comment>
<dbReference type="Pfam" id="PF00620">
    <property type="entry name" value="RhoGAP"/>
    <property type="match status" value="1"/>
</dbReference>
<keyword evidence="1" id="KW-0343">GTPase activation</keyword>
<sequence length="526" mass="58259">MNFNHKITSQFQTMWSSSLSFLREFDAAKKTKVRAKAKDLEIFHELVRIELGHRKTCRDKSDVADLKTQERNYKKAVAEVKKEHQAYWTASSAKTKNPTKSLGEALEKANLNVAQFATDCNSFAQMVSKLVVIPDGKAHLNINPTAYVPEEMMFVQYPSKAALNLVFSVPLDISNNGSPNAILNQLYAVIETRGIDTEGVYRVPAKASEIKALQIKAEASEGNVLGSLDQVDINVVAGLIKHFFRQLPQDLFVYPAAERITNSALPPPERVSIIKEKISSIPAVSESVLKELLISTNACVNKMTAANLGMVLSAVLFNHQQKLEHESKSAYQSHLLLKNDLVAEDMIEYCYELYPLETVSDHVFVAEDFLPAVPTLALIPADALIPVEQNAATEPFVNTGPLIAANLLVDARLSSVVDELVLDELFVPTEPLSAEESFNHTEKLVSNVQLISPEPVVASQHFVDTESMVLTEPSVSDTPRSFKNANTYPIYIARMLNPKTCLEARTARWKSITCRLANGYTEIVSI</sequence>
<evidence type="ECO:0000313" key="4">
    <source>
        <dbReference type="Proteomes" id="UP001210925"/>
    </source>
</evidence>
<dbReference type="EMBL" id="JADGKB010000009">
    <property type="protein sequence ID" value="KAJ3260769.1"/>
    <property type="molecule type" value="Genomic_DNA"/>
</dbReference>
<feature type="domain" description="Rho-GAP" evidence="2">
    <location>
        <begin position="169"/>
        <end position="354"/>
    </location>
</feature>
<dbReference type="InterPro" id="IPR000198">
    <property type="entry name" value="RhoGAP_dom"/>
</dbReference>
<dbReference type="InterPro" id="IPR008936">
    <property type="entry name" value="Rho_GTPase_activation_prot"/>
</dbReference>
<evidence type="ECO:0000256" key="1">
    <source>
        <dbReference type="ARBA" id="ARBA00022468"/>
    </source>
</evidence>
<dbReference type="PANTHER" id="PTHR23176:SF134">
    <property type="entry name" value="RHO-TYPE GTPASE-ACTIVATING PROTEIN"/>
    <property type="match status" value="1"/>
</dbReference>
<dbReference type="GO" id="GO:0005737">
    <property type="term" value="C:cytoplasm"/>
    <property type="evidence" value="ECO:0007669"/>
    <property type="project" value="TreeGrafter"/>
</dbReference>
<dbReference type="AlphaFoldDB" id="A0AAD5UKV7"/>
<protein>
    <recommendedName>
        <fullName evidence="2">Rho-GAP domain-containing protein</fullName>
    </recommendedName>
</protein>
<organism evidence="3 4">
    <name type="scientific">Boothiomyces macroporosus</name>
    <dbReference type="NCBI Taxonomy" id="261099"/>
    <lineage>
        <taxon>Eukaryota</taxon>
        <taxon>Fungi</taxon>
        <taxon>Fungi incertae sedis</taxon>
        <taxon>Chytridiomycota</taxon>
        <taxon>Chytridiomycota incertae sedis</taxon>
        <taxon>Chytridiomycetes</taxon>
        <taxon>Rhizophydiales</taxon>
        <taxon>Terramycetaceae</taxon>
        <taxon>Boothiomyces</taxon>
    </lineage>
</organism>
<evidence type="ECO:0000259" key="2">
    <source>
        <dbReference type="PROSITE" id="PS50238"/>
    </source>
</evidence>
<keyword evidence="4" id="KW-1185">Reference proteome</keyword>
<dbReference type="SUPFAM" id="SSF48350">
    <property type="entry name" value="GTPase activation domain, GAP"/>
    <property type="match status" value="1"/>
</dbReference>